<dbReference type="AlphaFoldDB" id="A0A0A9D1Z6"/>
<dbReference type="EMBL" id="GBRH01217187">
    <property type="protein sequence ID" value="JAD80708.1"/>
    <property type="molecule type" value="Transcribed_RNA"/>
</dbReference>
<protein>
    <submittedName>
        <fullName evidence="1">Uncharacterized protein</fullName>
    </submittedName>
</protein>
<organism evidence="1">
    <name type="scientific">Arundo donax</name>
    <name type="common">Giant reed</name>
    <name type="synonym">Donax arundinaceus</name>
    <dbReference type="NCBI Taxonomy" id="35708"/>
    <lineage>
        <taxon>Eukaryota</taxon>
        <taxon>Viridiplantae</taxon>
        <taxon>Streptophyta</taxon>
        <taxon>Embryophyta</taxon>
        <taxon>Tracheophyta</taxon>
        <taxon>Spermatophyta</taxon>
        <taxon>Magnoliopsida</taxon>
        <taxon>Liliopsida</taxon>
        <taxon>Poales</taxon>
        <taxon>Poaceae</taxon>
        <taxon>PACMAD clade</taxon>
        <taxon>Arundinoideae</taxon>
        <taxon>Arundineae</taxon>
        <taxon>Arundo</taxon>
    </lineage>
</organism>
<evidence type="ECO:0000313" key="1">
    <source>
        <dbReference type="EMBL" id="JAD80708.1"/>
    </source>
</evidence>
<accession>A0A0A9D1Z6</accession>
<reference evidence="1" key="1">
    <citation type="submission" date="2014-09" db="EMBL/GenBank/DDBJ databases">
        <authorList>
            <person name="Magalhaes I.L.F."/>
            <person name="Oliveira U."/>
            <person name="Santos F.R."/>
            <person name="Vidigal T.H.D.A."/>
            <person name="Brescovit A.D."/>
            <person name="Santos A.J."/>
        </authorList>
    </citation>
    <scope>NUCLEOTIDE SEQUENCE</scope>
    <source>
        <tissue evidence="1">Shoot tissue taken approximately 20 cm above the soil surface</tissue>
    </source>
</reference>
<reference evidence="1" key="2">
    <citation type="journal article" date="2015" name="Data Brief">
        <title>Shoot transcriptome of the giant reed, Arundo donax.</title>
        <authorList>
            <person name="Barrero R.A."/>
            <person name="Guerrero F.D."/>
            <person name="Moolhuijzen P."/>
            <person name="Goolsby J.A."/>
            <person name="Tidwell J."/>
            <person name="Bellgard S.E."/>
            <person name="Bellgard M.I."/>
        </authorList>
    </citation>
    <scope>NUCLEOTIDE SEQUENCE</scope>
    <source>
        <tissue evidence="1">Shoot tissue taken approximately 20 cm above the soil surface</tissue>
    </source>
</reference>
<name>A0A0A9D1Z6_ARUDO</name>
<sequence length="50" mass="5532">MQFANIAWPYLHPSTWSICLSSSLCTFGFSCLRISIEDCITSNFAATSPI</sequence>
<proteinExistence type="predicted"/>